<proteinExistence type="predicted"/>
<sequence>MLVNLIEIKTTEKEALKKILSKIPLLSKVTQFNKGINDIDLKYIEYKILKYKIGNYENEFLRKNYRIVLLNTYTGAIKFVDEMPTTVKKYIARDCVQKSKINEYILKNKLKGQLEKYCRKYENERLVLDEIVSIYKPYWICKYNGKKIFLDA</sequence>
<name>A0A6N3FPE7_9FIRM</name>
<gene>
    <name evidence="1" type="ORF">IBLFYP30_00483</name>
</gene>
<accession>A0A6N3FPE7</accession>
<reference evidence="1" key="1">
    <citation type="submission" date="2019-11" db="EMBL/GenBank/DDBJ databases">
        <authorList>
            <person name="Feng L."/>
        </authorList>
    </citation>
    <scope>NUCLEOTIDE SEQUENCE</scope>
    <source>
        <strain evidence="1">IbartlettiiLFYP30</strain>
    </source>
</reference>
<protein>
    <submittedName>
        <fullName evidence="1">Uncharacterized protein</fullName>
    </submittedName>
</protein>
<dbReference type="EMBL" id="CACRUE010000045">
    <property type="protein sequence ID" value="VYU53413.1"/>
    <property type="molecule type" value="Genomic_DNA"/>
</dbReference>
<dbReference type="RefSeq" id="WP_024037596.1">
    <property type="nucleotide sequence ID" value="NZ_CABIXZ010000001.1"/>
</dbReference>
<dbReference type="AlphaFoldDB" id="A0A6N3FPE7"/>
<evidence type="ECO:0000313" key="1">
    <source>
        <dbReference type="EMBL" id="VYU53413.1"/>
    </source>
</evidence>
<organism evidence="1">
    <name type="scientific">Intestinibacter bartlettii</name>
    <dbReference type="NCBI Taxonomy" id="261299"/>
    <lineage>
        <taxon>Bacteria</taxon>
        <taxon>Bacillati</taxon>
        <taxon>Bacillota</taxon>
        <taxon>Clostridia</taxon>
        <taxon>Peptostreptococcales</taxon>
        <taxon>Peptostreptococcaceae</taxon>
        <taxon>Intestinibacter</taxon>
    </lineage>
</organism>